<dbReference type="Proteomes" id="UP000452141">
    <property type="component" value="Unassembled WGS sequence"/>
</dbReference>
<name>A0A844FPR2_9LACO</name>
<dbReference type="EMBL" id="VUMW01000020">
    <property type="protein sequence ID" value="MST80223.1"/>
    <property type="molecule type" value="Genomic_DNA"/>
</dbReference>
<evidence type="ECO:0000313" key="2">
    <source>
        <dbReference type="Proteomes" id="UP000452141"/>
    </source>
</evidence>
<comment type="caution">
    <text evidence="1">The sequence shown here is derived from an EMBL/GenBank/DDBJ whole genome shotgun (WGS) entry which is preliminary data.</text>
</comment>
<protein>
    <submittedName>
        <fullName evidence="1">Uncharacterized protein</fullName>
    </submittedName>
</protein>
<dbReference type="RefSeq" id="WP_154487103.1">
    <property type="nucleotide sequence ID" value="NZ_VUMW01000020.1"/>
</dbReference>
<organism evidence="1 2">
    <name type="scientific">Lactobacillus equicursoris</name>
    <dbReference type="NCBI Taxonomy" id="420645"/>
    <lineage>
        <taxon>Bacteria</taxon>
        <taxon>Bacillati</taxon>
        <taxon>Bacillota</taxon>
        <taxon>Bacilli</taxon>
        <taxon>Lactobacillales</taxon>
        <taxon>Lactobacillaceae</taxon>
        <taxon>Lactobacillus</taxon>
    </lineage>
</organism>
<reference evidence="1 2" key="1">
    <citation type="submission" date="2019-08" db="EMBL/GenBank/DDBJ databases">
        <title>In-depth cultivation of the pig gut microbiome towards novel bacterial diversity and tailored functional studies.</title>
        <authorList>
            <person name="Wylensek D."/>
            <person name="Hitch T.C.A."/>
            <person name="Clavel T."/>
        </authorList>
    </citation>
    <scope>NUCLEOTIDE SEQUENCE [LARGE SCALE GENOMIC DNA]</scope>
    <source>
        <strain evidence="1 2">WCA-470BD-2E</strain>
    </source>
</reference>
<gene>
    <name evidence="1" type="ORF">FYJ61_07120</name>
</gene>
<sequence>MTGGCDYHVRGRRRLWLPCQGATVAVPAMSGGRQGPWLPCQGAAMVVATMSGGTVTVKMVVATMPGGDSGHGYHAGGHHSL</sequence>
<accession>A0A844FPR2</accession>
<dbReference type="AlphaFoldDB" id="A0A844FPR2"/>
<evidence type="ECO:0000313" key="1">
    <source>
        <dbReference type="EMBL" id="MST80223.1"/>
    </source>
</evidence>
<proteinExistence type="predicted"/>